<evidence type="ECO:0000313" key="12">
    <source>
        <dbReference type="EMBL" id="SCP94970.1"/>
    </source>
</evidence>
<reference evidence="12 13" key="1">
    <citation type="submission" date="2016-09" db="EMBL/GenBank/DDBJ databases">
        <authorList>
            <person name="Capua I."/>
            <person name="De Benedictis P."/>
            <person name="Joannis T."/>
            <person name="Lombin L.H."/>
            <person name="Cattoli G."/>
        </authorList>
    </citation>
    <scope>NUCLEOTIDE SEQUENCE [LARGE SCALE GENOMIC DNA]</scope>
    <source>
        <strain evidence="12 13">GluBS11</strain>
    </source>
</reference>
<dbReference type="STRING" id="1619234.SAMN05421730_1001205"/>
<gene>
    <name evidence="12" type="ORF">SAMN05421730_1001205</name>
</gene>
<evidence type="ECO:0000256" key="9">
    <source>
        <dbReference type="ARBA" id="ARBA00045650"/>
    </source>
</evidence>
<dbReference type="Pfam" id="PF00106">
    <property type="entry name" value="adh_short"/>
    <property type="match status" value="1"/>
</dbReference>
<keyword evidence="13" id="KW-1185">Reference proteome</keyword>
<proteinExistence type="inferred from homology"/>
<comment type="catalytic activity">
    <reaction evidence="3">
        <text>L-allo-threonine + NADP(+) = aminoacetone + CO2 + NADPH</text>
        <dbReference type="Rhea" id="RHEA:43524"/>
        <dbReference type="ChEBI" id="CHEBI:16526"/>
        <dbReference type="ChEBI" id="CHEBI:57783"/>
        <dbReference type="ChEBI" id="CHEBI:58320"/>
        <dbReference type="ChEBI" id="CHEBI:58349"/>
        <dbReference type="ChEBI" id="CHEBI:58585"/>
        <dbReference type="EC" id="1.1.1.381"/>
    </reaction>
</comment>
<dbReference type="PROSITE" id="PS00061">
    <property type="entry name" value="ADH_SHORT"/>
    <property type="match status" value="1"/>
</dbReference>
<name>A0A1D3TNS0_9FIRM</name>
<evidence type="ECO:0000256" key="8">
    <source>
        <dbReference type="ARBA" id="ARBA00044349"/>
    </source>
</evidence>
<dbReference type="GO" id="GO:0035527">
    <property type="term" value="F:3-hydroxypropionate dehydrogenase (NADP+) activity"/>
    <property type="evidence" value="ECO:0007669"/>
    <property type="project" value="UniProtKB-EC"/>
</dbReference>
<dbReference type="SUPFAM" id="SSF51735">
    <property type="entry name" value="NAD(P)-binding Rossmann-fold domains"/>
    <property type="match status" value="1"/>
</dbReference>
<dbReference type="EC" id="1.1.1.298" evidence="4"/>
<evidence type="ECO:0000256" key="4">
    <source>
        <dbReference type="ARBA" id="ARBA00044050"/>
    </source>
</evidence>
<evidence type="ECO:0000256" key="2">
    <source>
        <dbReference type="ARBA" id="ARBA00023002"/>
    </source>
</evidence>
<comment type="function">
    <text evidence="9">NADP-dependent dehydrogenase with broad substrate specificity acting on 3-hydroxy acids. Catalyzes the NADP-dependent oxidation of L-allo-threonine to L-2-amino-3-keto-butyrate, which is spontaneously decarboxylated into aminoacetone. Also acts on D-threonine, L-serine, D-serine, D-3-hydroxyisobutyrate, L-3-hydroxyisobutyrate, D-glycerate and L-glycerate. Able to catalyze the reduction of the malonic semialdehyde to 3-hydroxypropionic acid. YdfG is apparently supplementing RutE, the presumed malonic semialdehyde reductase involved in pyrimidine degradation since both are able to detoxify malonic semialdehyde.</text>
</comment>
<evidence type="ECO:0000256" key="11">
    <source>
        <dbReference type="RuleBase" id="RU000363"/>
    </source>
</evidence>
<evidence type="ECO:0000256" key="3">
    <source>
        <dbReference type="ARBA" id="ARBA00043812"/>
    </source>
</evidence>
<dbReference type="PRINTS" id="PR00081">
    <property type="entry name" value="GDHRDH"/>
</dbReference>
<evidence type="ECO:0000256" key="6">
    <source>
        <dbReference type="ARBA" id="ARBA00044065"/>
    </source>
</evidence>
<dbReference type="PRINTS" id="PR00080">
    <property type="entry name" value="SDRFAMILY"/>
</dbReference>
<comment type="catalytic activity">
    <reaction evidence="10">
        <text>3-hydroxypropanoate + NADP(+) = 3-oxopropanoate + NADPH + H(+)</text>
        <dbReference type="Rhea" id="RHEA:26438"/>
        <dbReference type="ChEBI" id="CHEBI:15378"/>
        <dbReference type="ChEBI" id="CHEBI:16510"/>
        <dbReference type="ChEBI" id="CHEBI:33190"/>
        <dbReference type="ChEBI" id="CHEBI:57783"/>
        <dbReference type="ChEBI" id="CHEBI:58349"/>
        <dbReference type="EC" id="1.1.1.298"/>
    </reaction>
</comment>
<protein>
    <recommendedName>
        <fullName evidence="6">NADP-dependent 3-hydroxy acid dehydrogenase YdfG</fullName>
        <ecNumber evidence="4">1.1.1.298</ecNumber>
        <ecNumber evidence="5">1.1.1.381</ecNumber>
    </recommendedName>
    <alternativeName>
        <fullName evidence="8">L-allo-threonine dehydrogenase</fullName>
    </alternativeName>
    <alternativeName>
        <fullName evidence="7">Malonic semialdehyde reductase</fullName>
    </alternativeName>
</protein>
<evidence type="ECO:0000256" key="5">
    <source>
        <dbReference type="ARBA" id="ARBA00044059"/>
    </source>
</evidence>
<dbReference type="EMBL" id="FMKA01000001">
    <property type="protein sequence ID" value="SCP94970.1"/>
    <property type="molecule type" value="Genomic_DNA"/>
</dbReference>
<dbReference type="RefSeq" id="WP_091228826.1">
    <property type="nucleotide sequence ID" value="NZ_FMKA01000001.1"/>
</dbReference>
<organism evidence="12 13">
    <name type="scientific">Anaerobium acetethylicum</name>
    <dbReference type="NCBI Taxonomy" id="1619234"/>
    <lineage>
        <taxon>Bacteria</taxon>
        <taxon>Bacillati</taxon>
        <taxon>Bacillota</taxon>
        <taxon>Clostridia</taxon>
        <taxon>Lachnospirales</taxon>
        <taxon>Lachnospiraceae</taxon>
        <taxon>Anaerobium</taxon>
    </lineage>
</organism>
<dbReference type="Proteomes" id="UP000199315">
    <property type="component" value="Unassembled WGS sequence"/>
</dbReference>
<dbReference type="PANTHER" id="PTHR43086:SF3">
    <property type="entry name" value="NADP-DEPENDENT 3-HYDROXY ACID DEHYDROGENASE YDFG"/>
    <property type="match status" value="1"/>
</dbReference>
<dbReference type="PANTHER" id="PTHR43086">
    <property type="entry name" value="VERY-LONG-CHAIN 3-OXOOACYL-COA REDUCTASE"/>
    <property type="match status" value="1"/>
</dbReference>
<dbReference type="OrthoDB" id="9808814at2"/>
<dbReference type="InterPro" id="IPR002347">
    <property type="entry name" value="SDR_fam"/>
</dbReference>
<comment type="similarity">
    <text evidence="1 11">Belongs to the short-chain dehydrogenases/reductases (SDR) family.</text>
</comment>
<evidence type="ECO:0000256" key="7">
    <source>
        <dbReference type="ARBA" id="ARBA00044271"/>
    </source>
</evidence>
<dbReference type="AlphaFoldDB" id="A0A1D3TNS0"/>
<dbReference type="Gene3D" id="3.40.50.720">
    <property type="entry name" value="NAD(P)-binding Rossmann-like Domain"/>
    <property type="match status" value="1"/>
</dbReference>
<dbReference type="InterPro" id="IPR036291">
    <property type="entry name" value="NAD(P)-bd_dom_sf"/>
</dbReference>
<dbReference type="EC" id="1.1.1.381" evidence="5"/>
<evidence type="ECO:0000313" key="13">
    <source>
        <dbReference type="Proteomes" id="UP000199315"/>
    </source>
</evidence>
<accession>A0A1D3TNS0</accession>
<sequence length="254" mass="28672">MQIAIVTGASSGIGKEFVFQLTKAYRNLDEIWVIARREERLVELQKKLPLKLRILTYDLTEEGSITALKELLAEEKPQIKVLVNSSGFGKRGYFEENSYEDIKGMIDLNCRSLTEITYVCIPYMSKGSRIIQLASSAAFMPQPNFAVYSASKSFVFSFSRALRRELSGKGIYVTTVCPGPVRTEFFGIADSECPRPMFKDAFMADPVKVVSKAIRDSHKKKEYSIYGGVMKAFYVLSKAAPHRVLIFFADKFFS</sequence>
<evidence type="ECO:0000256" key="10">
    <source>
        <dbReference type="ARBA" id="ARBA00047274"/>
    </source>
</evidence>
<dbReference type="CDD" id="cd05233">
    <property type="entry name" value="SDR_c"/>
    <property type="match status" value="1"/>
</dbReference>
<evidence type="ECO:0000256" key="1">
    <source>
        <dbReference type="ARBA" id="ARBA00006484"/>
    </source>
</evidence>
<keyword evidence="2" id="KW-0560">Oxidoreductase</keyword>
<dbReference type="PIRSF" id="PIRSF000126">
    <property type="entry name" value="11-beta-HSD1"/>
    <property type="match status" value="1"/>
</dbReference>
<dbReference type="InterPro" id="IPR020904">
    <property type="entry name" value="Sc_DH/Rdtase_CS"/>
</dbReference>